<dbReference type="OrthoDB" id="1100724at2"/>
<proteinExistence type="predicted"/>
<sequence>MPLSDALEAVGDDGAMGTYDDEVPLSQVVGSVSRSEDFDHEFRPRRRTERYDAVLARFRAGDLPPAVSVVRLGELYFVSDGHHRAAAARELGWSHLAAQVRRICSVAYACSCMTVADLPVKAAERRFLEEVPLPDDIRRALWLDRPADWARLADSALAWACRRQRDGRWTRGDVDAHSLASAWWIEEVAPAVARLRSNAPTDLVDVQLYITELARRDGVADLAWPAAHCCPDHLPQP</sequence>
<comment type="caution">
    <text evidence="1">The sequence shown here is derived from an EMBL/GenBank/DDBJ whole genome shotgun (WGS) entry which is preliminary data.</text>
</comment>
<keyword evidence="2" id="KW-1185">Reference proteome</keyword>
<dbReference type="AlphaFoldDB" id="A0A4R0JYX0"/>
<dbReference type="EMBL" id="SJKD01000002">
    <property type="protein sequence ID" value="TCC50586.1"/>
    <property type="molecule type" value="Genomic_DNA"/>
</dbReference>
<dbReference type="Proteomes" id="UP000293342">
    <property type="component" value="Unassembled WGS sequence"/>
</dbReference>
<name>A0A4R0JYX0_9ACTN</name>
<evidence type="ECO:0000313" key="2">
    <source>
        <dbReference type="Proteomes" id="UP000293342"/>
    </source>
</evidence>
<reference evidence="1 2" key="1">
    <citation type="submission" date="2019-02" db="EMBL/GenBank/DDBJ databases">
        <title>Kribbella capetownensis sp. nov. and Kribbella speibonae sp. nov., isolated from soil.</title>
        <authorList>
            <person name="Curtis S.M."/>
            <person name="Norton I."/>
            <person name="Everest G.J."/>
            <person name="Meyers P.R."/>
        </authorList>
    </citation>
    <scope>NUCLEOTIDE SEQUENCE [LARGE SCALE GENOMIC DNA]</scope>
    <source>
        <strain evidence="1 2">YM53</strain>
    </source>
</reference>
<accession>A0A4R0JYX0</accession>
<organism evidence="1 2">
    <name type="scientific">Kribbella capetownensis</name>
    <dbReference type="NCBI Taxonomy" id="1572659"/>
    <lineage>
        <taxon>Bacteria</taxon>
        <taxon>Bacillati</taxon>
        <taxon>Actinomycetota</taxon>
        <taxon>Actinomycetes</taxon>
        <taxon>Propionibacteriales</taxon>
        <taxon>Kribbellaceae</taxon>
        <taxon>Kribbella</taxon>
    </lineage>
</organism>
<gene>
    <name evidence="1" type="ORF">E0H75_10255</name>
</gene>
<dbReference type="SUPFAM" id="SSF110849">
    <property type="entry name" value="ParB/Sulfiredoxin"/>
    <property type="match status" value="1"/>
</dbReference>
<evidence type="ECO:0008006" key="3">
    <source>
        <dbReference type="Google" id="ProtNLM"/>
    </source>
</evidence>
<evidence type="ECO:0000313" key="1">
    <source>
        <dbReference type="EMBL" id="TCC50586.1"/>
    </source>
</evidence>
<dbReference type="InterPro" id="IPR036086">
    <property type="entry name" value="ParB/Sulfiredoxin_sf"/>
</dbReference>
<dbReference type="RefSeq" id="WP_131513202.1">
    <property type="nucleotide sequence ID" value="NZ_SJKD01000002.1"/>
</dbReference>
<protein>
    <recommendedName>
        <fullName evidence="3">ParB/Sulfiredoxin domain-containing protein</fullName>
    </recommendedName>
</protein>